<reference evidence="1 2" key="1">
    <citation type="submission" date="2021-06" db="EMBL/GenBank/DDBJ databases">
        <title>Caerostris extrusa draft genome.</title>
        <authorList>
            <person name="Kono N."/>
            <person name="Arakawa K."/>
        </authorList>
    </citation>
    <scope>NUCLEOTIDE SEQUENCE [LARGE SCALE GENOMIC DNA]</scope>
</reference>
<sequence>MYCALSKKGDYIEREKSLQQRSNCQDDGEAGYLEPQVYCSAQDIELAREKISDGSERSTNAASPGDFGSWLVGESKWGKIVLGYGIL</sequence>
<accession>A0AAV4MLB0</accession>
<keyword evidence="2" id="KW-1185">Reference proteome</keyword>
<name>A0AAV4MLB0_CAEEX</name>
<dbReference type="Proteomes" id="UP001054945">
    <property type="component" value="Unassembled WGS sequence"/>
</dbReference>
<evidence type="ECO:0000313" key="1">
    <source>
        <dbReference type="EMBL" id="GIX72251.1"/>
    </source>
</evidence>
<evidence type="ECO:0000313" key="2">
    <source>
        <dbReference type="Proteomes" id="UP001054945"/>
    </source>
</evidence>
<gene>
    <name evidence="1" type="ORF">CEXT_560411</name>
</gene>
<dbReference type="EMBL" id="BPLR01019829">
    <property type="protein sequence ID" value="GIX72251.1"/>
    <property type="molecule type" value="Genomic_DNA"/>
</dbReference>
<protein>
    <submittedName>
        <fullName evidence="1">Uncharacterized protein</fullName>
    </submittedName>
</protein>
<proteinExistence type="predicted"/>
<dbReference type="AlphaFoldDB" id="A0AAV4MLB0"/>
<comment type="caution">
    <text evidence="1">The sequence shown here is derived from an EMBL/GenBank/DDBJ whole genome shotgun (WGS) entry which is preliminary data.</text>
</comment>
<organism evidence="1 2">
    <name type="scientific">Caerostris extrusa</name>
    <name type="common">Bark spider</name>
    <name type="synonym">Caerostris bankana</name>
    <dbReference type="NCBI Taxonomy" id="172846"/>
    <lineage>
        <taxon>Eukaryota</taxon>
        <taxon>Metazoa</taxon>
        <taxon>Ecdysozoa</taxon>
        <taxon>Arthropoda</taxon>
        <taxon>Chelicerata</taxon>
        <taxon>Arachnida</taxon>
        <taxon>Araneae</taxon>
        <taxon>Araneomorphae</taxon>
        <taxon>Entelegynae</taxon>
        <taxon>Araneoidea</taxon>
        <taxon>Araneidae</taxon>
        <taxon>Caerostris</taxon>
    </lineage>
</organism>